<feature type="transmembrane region" description="Helical" evidence="1">
    <location>
        <begin position="87"/>
        <end position="104"/>
    </location>
</feature>
<keyword evidence="3" id="KW-1185">Reference proteome</keyword>
<dbReference type="OrthoDB" id="5653826at2"/>
<feature type="transmembrane region" description="Helical" evidence="1">
    <location>
        <begin position="110"/>
        <end position="129"/>
    </location>
</feature>
<gene>
    <name evidence="2" type="ORF">Lnau_3121</name>
</gene>
<proteinExistence type="predicted"/>
<accession>A0A0W0WIR3</accession>
<comment type="caution">
    <text evidence="2">The sequence shown here is derived from an EMBL/GenBank/DDBJ whole genome shotgun (WGS) entry which is preliminary data.</text>
</comment>
<reference evidence="2 3" key="1">
    <citation type="submission" date="2015-11" db="EMBL/GenBank/DDBJ databases">
        <title>Genomic analysis of 38 Legionella species identifies large and diverse effector repertoires.</title>
        <authorList>
            <person name="Burstein D."/>
            <person name="Amaro F."/>
            <person name="Zusman T."/>
            <person name="Lifshitz Z."/>
            <person name="Cohen O."/>
            <person name="Gilbert J.A."/>
            <person name="Pupko T."/>
            <person name="Shuman H.A."/>
            <person name="Segal G."/>
        </authorList>
    </citation>
    <scope>NUCLEOTIDE SEQUENCE [LARGE SCALE GENOMIC DNA]</scope>
    <source>
        <strain evidence="2 3">ATCC 49506</strain>
    </source>
</reference>
<feature type="transmembrane region" description="Helical" evidence="1">
    <location>
        <begin position="57"/>
        <end position="75"/>
    </location>
</feature>
<keyword evidence="1" id="KW-1133">Transmembrane helix</keyword>
<feature type="transmembrane region" description="Helical" evidence="1">
    <location>
        <begin position="141"/>
        <end position="158"/>
    </location>
</feature>
<dbReference type="Proteomes" id="UP000054725">
    <property type="component" value="Unassembled WGS sequence"/>
</dbReference>
<dbReference type="PATRIC" id="fig|45070.6.peg.3295"/>
<keyword evidence="1" id="KW-0812">Transmembrane</keyword>
<evidence type="ECO:0008006" key="4">
    <source>
        <dbReference type="Google" id="ProtNLM"/>
    </source>
</evidence>
<evidence type="ECO:0000313" key="2">
    <source>
        <dbReference type="EMBL" id="KTD32210.1"/>
    </source>
</evidence>
<dbReference type="EMBL" id="LNYO01000027">
    <property type="protein sequence ID" value="KTD32210.1"/>
    <property type="molecule type" value="Genomic_DNA"/>
</dbReference>
<dbReference type="AlphaFoldDB" id="A0A0W0WIR3"/>
<sequence length="163" mass="18546">MDNSQKTDLEQIYKTPYIDRPAPGYYPLVRAKKNKLSLPYITDLSIYFFKERLSIDTVIKELTFALVALATYLFMQYTGRLTSLKGFGTFIGAMLVFSLFYNLYKAAFKSLAPGLICICFGLSLLTTKLHQQFFIFLSKETIEYIIGGGAFFVALSLLKSEVY</sequence>
<name>A0A0W0WIR3_9GAMM</name>
<dbReference type="STRING" id="45070.Lnau_3121"/>
<protein>
    <recommendedName>
        <fullName evidence="4">Transmembrane protein</fullName>
    </recommendedName>
</protein>
<keyword evidence="1" id="KW-0472">Membrane</keyword>
<dbReference type="RefSeq" id="WP_058506096.1">
    <property type="nucleotide sequence ID" value="NZ_CAAAIF010000015.1"/>
</dbReference>
<evidence type="ECO:0000256" key="1">
    <source>
        <dbReference type="SAM" id="Phobius"/>
    </source>
</evidence>
<organism evidence="2 3">
    <name type="scientific">Legionella nautarum</name>
    <dbReference type="NCBI Taxonomy" id="45070"/>
    <lineage>
        <taxon>Bacteria</taxon>
        <taxon>Pseudomonadati</taxon>
        <taxon>Pseudomonadota</taxon>
        <taxon>Gammaproteobacteria</taxon>
        <taxon>Legionellales</taxon>
        <taxon>Legionellaceae</taxon>
        <taxon>Legionella</taxon>
    </lineage>
</organism>
<evidence type="ECO:0000313" key="3">
    <source>
        <dbReference type="Proteomes" id="UP000054725"/>
    </source>
</evidence>